<accession>A0ABV7WKC4</accession>
<dbReference type="PANTHER" id="PTHR35526:SF3">
    <property type="entry name" value="ANTI-SIGMA-F FACTOR RSBW"/>
    <property type="match status" value="1"/>
</dbReference>
<keyword evidence="1" id="KW-0808">Transferase</keyword>
<dbReference type="InterPro" id="IPR003594">
    <property type="entry name" value="HATPase_dom"/>
</dbReference>
<keyword evidence="3" id="KW-0067">ATP-binding</keyword>
<comment type="caution">
    <text evidence="3">The sequence shown here is derived from an EMBL/GenBank/DDBJ whole genome shotgun (WGS) entry which is preliminary data.</text>
</comment>
<dbReference type="Pfam" id="PF13581">
    <property type="entry name" value="HATPase_c_2"/>
    <property type="match status" value="1"/>
</dbReference>
<keyword evidence="1" id="KW-0723">Serine/threonine-protein kinase</keyword>
<dbReference type="RefSeq" id="WP_340289665.1">
    <property type="nucleotide sequence ID" value="NZ_JBBEOI010000010.1"/>
</dbReference>
<dbReference type="SUPFAM" id="SSF55874">
    <property type="entry name" value="ATPase domain of HSP90 chaperone/DNA topoisomerase II/histidine kinase"/>
    <property type="match status" value="1"/>
</dbReference>
<keyword evidence="1" id="KW-0418">Kinase</keyword>
<keyword evidence="3" id="KW-0547">Nucleotide-binding</keyword>
<protein>
    <submittedName>
        <fullName evidence="3">ATP-binding protein</fullName>
    </submittedName>
</protein>
<keyword evidence="4" id="KW-1185">Reference proteome</keyword>
<dbReference type="Proteomes" id="UP001595685">
    <property type="component" value="Unassembled WGS sequence"/>
</dbReference>
<dbReference type="InterPro" id="IPR050267">
    <property type="entry name" value="Anti-sigma-factor_SerPK"/>
</dbReference>
<name>A0ABV7WKC4_9MICO</name>
<proteinExistence type="predicted"/>
<feature type="domain" description="Histidine kinase/HSP90-like ATPase" evidence="2">
    <location>
        <begin position="6"/>
        <end position="117"/>
    </location>
</feature>
<evidence type="ECO:0000313" key="3">
    <source>
        <dbReference type="EMBL" id="MFC3689950.1"/>
    </source>
</evidence>
<evidence type="ECO:0000313" key="4">
    <source>
        <dbReference type="Proteomes" id="UP001595685"/>
    </source>
</evidence>
<dbReference type="PANTHER" id="PTHR35526">
    <property type="entry name" value="ANTI-SIGMA-F FACTOR RSBW-RELATED"/>
    <property type="match status" value="1"/>
</dbReference>
<reference evidence="4" key="1">
    <citation type="journal article" date="2019" name="Int. J. Syst. Evol. Microbiol.">
        <title>The Global Catalogue of Microorganisms (GCM) 10K type strain sequencing project: providing services to taxonomists for standard genome sequencing and annotation.</title>
        <authorList>
            <consortium name="The Broad Institute Genomics Platform"/>
            <consortium name="The Broad Institute Genome Sequencing Center for Infectious Disease"/>
            <person name="Wu L."/>
            <person name="Ma J."/>
        </authorList>
    </citation>
    <scope>NUCLEOTIDE SEQUENCE [LARGE SCALE GENOMIC DNA]</scope>
    <source>
        <strain evidence="4">NCAIM B.02333</strain>
    </source>
</reference>
<dbReference type="EMBL" id="JBHRWW010000014">
    <property type="protein sequence ID" value="MFC3689950.1"/>
    <property type="molecule type" value="Genomic_DNA"/>
</dbReference>
<dbReference type="InterPro" id="IPR036890">
    <property type="entry name" value="HATPase_C_sf"/>
</dbReference>
<sequence length="146" mass="15750">MTELALPARPGSTRDARRWVADRLAELGLDDLLDAVELLTSEVVTNAVIHAGTPMLLRLRAEGPGVQVEVDDGSAMPPARRHYSATATTGRGVEVLETLADEWGWQPHDGGKTVWFRVLEAREAWVPLDPDLLAGLVPPPASQPSS</sequence>
<dbReference type="CDD" id="cd16936">
    <property type="entry name" value="HATPase_RsbW-like"/>
    <property type="match status" value="1"/>
</dbReference>
<dbReference type="GO" id="GO:0005524">
    <property type="term" value="F:ATP binding"/>
    <property type="evidence" value="ECO:0007669"/>
    <property type="project" value="UniProtKB-KW"/>
</dbReference>
<dbReference type="Gene3D" id="3.30.565.10">
    <property type="entry name" value="Histidine kinase-like ATPase, C-terminal domain"/>
    <property type="match status" value="1"/>
</dbReference>
<organism evidence="3 4">
    <name type="scientific">Aquipuribacter hungaricus</name>
    <dbReference type="NCBI Taxonomy" id="545624"/>
    <lineage>
        <taxon>Bacteria</taxon>
        <taxon>Bacillati</taxon>
        <taxon>Actinomycetota</taxon>
        <taxon>Actinomycetes</taxon>
        <taxon>Micrococcales</taxon>
        <taxon>Intrasporangiaceae</taxon>
        <taxon>Aquipuribacter</taxon>
    </lineage>
</organism>
<gene>
    <name evidence="3" type="ORF">ACFOLH_16490</name>
</gene>
<evidence type="ECO:0000259" key="2">
    <source>
        <dbReference type="Pfam" id="PF13581"/>
    </source>
</evidence>
<evidence type="ECO:0000256" key="1">
    <source>
        <dbReference type="ARBA" id="ARBA00022527"/>
    </source>
</evidence>